<sequence length="167" mass="17611">MESEPALPKDEARGRSVDTPVKIQLACTQAPKPHSCGGDDGSQLAYPQALKPHLGGVDVGSHEQRPVAVDPGETQGQFAGGRISSHRSHWPWRWTGVRAGDGLEVAYGALPQPQLVYPVSWSVSSVGNSRQAPRSSRGYGGADPGGSFADQIGETVNSPPRHRCPVG</sequence>
<comment type="caution">
    <text evidence="2">The sequence shown here is derived from an EMBL/GenBank/DDBJ whole genome shotgun (WGS) entry which is preliminary data.</text>
</comment>
<keyword evidence="3" id="KW-1185">Reference proteome</keyword>
<dbReference type="EMBL" id="JAINUG010000292">
    <property type="protein sequence ID" value="KAJ8383507.1"/>
    <property type="molecule type" value="Genomic_DNA"/>
</dbReference>
<evidence type="ECO:0000313" key="2">
    <source>
        <dbReference type="EMBL" id="KAJ8383507.1"/>
    </source>
</evidence>
<reference evidence="2" key="1">
    <citation type="journal article" date="2023" name="Science">
        <title>Genome structures resolve the early diversification of teleost fishes.</title>
        <authorList>
            <person name="Parey E."/>
            <person name="Louis A."/>
            <person name="Montfort J."/>
            <person name="Bouchez O."/>
            <person name="Roques C."/>
            <person name="Iampietro C."/>
            <person name="Lluch J."/>
            <person name="Castinel A."/>
            <person name="Donnadieu C."/>
            <person name="Desvignes T."/>
            <person name="Floi Bucao C."/>
            <person name="Jouanno E."/>
            <person name="Wen M."/>
            <person name="Mejri S."/>
            <person name="Dirks R."/>
            <person name="Jansen H."/>
            <person name="Henkel C."/>
            <person name="Chen W.J."/>
            <person name="Zahm M."/>
            <person name="Cabau C."/>
            <person name="Klopp C."/>
            <person name="Thompson A.W."/>
            <person name="Robinson-Rechavi M."/>
            <person name="Braasch I."/>
            <person name="Lecointre G."/>
            <person name="Bobe J."/>
            <person name="Postlethwait J.H."/>
            <person name="Berthelot C."/>
            <person name="Roest Crollius H."/>
            <person name="Guiguen Y."/>
        </authorList>
    </citation>
    <scope>NUCLEOTIDE SEQUENCE</scope>
    <source>
        <strain evidence="2">NC1722</strain>
    </source>
</reference>
<feature type="region of interest" description="Disordered" evidence="1">
    <location>
        <begin position="126"/>
        <end position="167"/>
    </location>
</feature>
<name>A0AAD7RG79_9TELE</name>
<feature type="region of interest" description="Disordered" evidence="1">
    <location>
        <begin position="52"/>
        <end position="85"/>
    </location>
</feature>
<organism evidence="2 3">
    <name type="scientific">Aldrovandia affinis</name>
    <dbReference type="NCBI Taxonomy" id="143900"/>
    <lineage>
        <taxon>Eukaryota</taxon>
        <taxon>Metazoa</taxon>
        <taxon>Chordata</taxon>
        <taxon>Craniata</taxon>
        <taxon>Vertebrata</taxon>
        <taxon>Euteleostomi</taxon>
        <taxon>Actinopterygii</taxon>
        <taxon>Neopterygii</taxon>
        <taxon>Teleostei</taxon>
        <taxon>Notacanthiformes</taxon>
        <taxon>Halosauridae</taxon>
        <taxon>Aldrovandia</taxon>
    </lineage>
</organism>
<proteinExistence type="predicted"/>
<protein>
    <submittedName>
        <fullName evidence="2">Uncharacterized protein</fullName>
    </submittedName>
</protein>
<feature type="region of interest" description="Disordered" evidence="1">
    <location>
        <begin position="1"/>
        <end position="20"/>
    </location>
</feature>
<dbReference type="AlphaFoldDB" id="A0AAD7RG79"/>
<gene>
    <name evidence="2" type="ORF">AAFF_G00220240</name>
</gene>
<accession>A0AAD7RG79</accession>
<evidence type="ECO:0000256" key="1">
    <source>
        <dbReference type="SAM" id="MobiDB-lite"/>
    </source>
</evidence>
<feature type="compositionally biased region" description="Basic and acidic residues" evidence="1">
    <location>
        <begin position="7"/>
        <end position="16"/>
    </location>
</feature>
<evidence type="ECO:0000313" key="3">
    <source>
        <dbReference type="Proteomes" id="UP001221898"/>
    </source>
</evidence>
<dbReference type="Proteomes" id="UP001221898">
    <property type="component" value="Unassembled WGS sequence"/>
</dbReference>